<accession>F6EIS4</accession>
<dbReference type="Pfam" id="PF02225">
    <property type="entry name" value="PA"/>
    <property type="match status" value="1"/>
</dbReference>
<dbReference type="InterPro" id="IPR046450">
    <property type="entry name" value="PA_dom_sf"/>
</dbReference>
<dbReference type="Gene3D" id="3.40.630.10">
    <property type="entry name" value="Zn peptidases"/>
    <property type="match status" value="1"/>
</dbReference>
<keyword evidence="1" id="KW-0732">Signal</keyword>
<dbReference type="PANTHER" id="PTHR12147">
    <property type="entry name" value="METALLOPEPTIDASE M28 FAMILY MEMBER"/>
    <property type="match status" value="1"/>
</dbReference>
<organism evidence="4 5">
    <name type="scientific">Hoyosella subflava (strain DSM 45089 / JCM 17490 / NBRC 109087 / DQS3-9A1)</name>
    <name type="common">Amycolicicoccus subflavus</name>
    <dbReference type="NCBI Taxonomy" id="443218"/>
    <lineage>
        <taxon>Bacteria</taxon>
        <taxon>Bacillati</taxon>
        <taxon>Actinomycetota</taxon>
        <taxon>Actinomycetes</taxon>
        <taxon>Mycobacteriales</taxon>
        <taxon>Hoyosellaceae</taxon>
        <taxon>Hoyosella</taxon>
    </lineage>
</organism>
<dbReference type="PANTHER" id="PTHR12147:SF26">
    <property type="entry name" value="PEPTIDASE M28 DOMAIN-CONTAINING PROTEIN"/>
    <property type="match status" value="1"/>
</dbReference>
<evidence type="ECO:0000256" key="1">
    <source>
        <dbReference type="SAM" id="SignalP"/>
    </source>
</evidence>
<evidence type="ECO:0000259" key="2">
    <source>
        <dbReference type="Pfam" id="PF02225"/>
    </source>
</evidence>
<dbReference type="PROSITE" id="PS51257">
    <property type="entry name" value="PROKAR_LIPOPROTEIN"/>
    <property type="match status" value="1"/>
</dbReference>
<feature type="domain" description="Peptidase M28" evidence="3">
    <location>
        <begin position="262"/>
        <end position="478"/>
    </location>
</feature>
<dbReference type="SUPFAM" id="SSF53187">
    <property type="entry name" value="Zn-dependent exopeptidases"/>
    <property type="match status" value="1"/>
</dbReference>
<dbReference type="AlphaFoldDB" id="F6EIS4"/>
<reference evidence="4 5" key="1">
    <citation type="journal article" date="2011" name="J. Bacteriol.">
        <title>Complete genome sequence of Amycolicicoccus subflavus DQS3-9A1T, an actinomycete isolated from crude oil-polluted soil.</title>
        <authorList>
            <person name="Cai M."/>
            <person name="Chen W.M."/>
            <person name="Nie Y."/>
            <person name="Chi C.Q."/>
            <person name="Wang Y.N."/>
            <person name="Tang Y.Q."/>
            <person name="Li G.Y."/>
            <person name="Wu X.L."/>
        </authorList>
    </citation>
    <scope>NUCLEOTIDE SEQUENCE [LARGE SCALE GENOMIC DNA]</scope>
    <source>
        <strain evidence="5">DSM 45089 / DQS3-9A1</strain>
    </source>
</reference>
<keyword evidence="5" id="KW-1185">Reference proteome</keyword>
<dbReference type="HOGENOM" id="CLU_024336_0_2_11"/>
<dbReference type="InterPro" id="IPR045175">
    <property type="entry name" value="M28_fam"/>
</dbReference>
<dbReference type="GO" id="GO:0008235">
    <property type="term" value="F:metalloexopeptidase activity"/>
    <property type="evidence" value="ECO:0007669"/>
    <property type="project" value="InterPro"/>
</dbReference>
<proteinExistence type="predicted"/>
<dbReference type="Pfam" id="PF04389">
    <property type="entry name" value="Peptidase_M28"/>
    <property type="match status" value="1"/>
</dbReference>
<keyword evidence="4" id="KW-0378">Hydrolase</keyword>
<evidence type="ECO:0000259" key="3">
    <source>
        <dbReference type="Pfam" id="PF04389"/>
    </source>
</evidence>
<feature type="chain" id="PRO_5003333574" evidence="1">
    <location>
        <begin position="22"/>
        <end position="506"/>
    </location>
</feature>
<evidence type="ECO:0000313" key="5">
    <source>
        <dbReference type="Proteomes" id="UP000009235"/>
    </source>
</evidence>
<dbReference type="GO" id="GO:0006508">
    <property type="term" value="P:proteolysis"/>
    <property type="evidence" value="ECO:0007669"/>
    <property type="project" value="InterPro"/>
</dbReference>
<feature type="domain" description="PA" evidence="2">
    <location>
        <begin position="151"/>
        <end position="238"/>
    </location>
</feature>
<dbReference type="InterPro" id="IPR003137">
    <property type="entry name" value="PA_domain"/>
</dbReference>
<gene>
    <name evidence="4" type="ordered locus">AS9A_0544</name>
</gene>
<name>F6EIS4_HOYSD</name>
<dbReference type="KEGG" id="asd:AS9A_0544"/>
<protein>
    <submittedName>
        <fullName evidence="4">Hydrolase</fullName>
    </submittedName>
</protein>
<sequence length="506" mass="53613">MRFFARLIMARSTAATLTVSAAALLFLAGCGQDESDAVGVLEPEVAHDLSPLEYAEYVRDKLSVDAVWSHMESLQRIADENGGTRAAFTPGYEASLDMVSDQLREAGFEVETPEFEFERFQIAAQRLTLGGRDVLSRAMRYSPSTPDGGVAAELVVLPTGATGCTDGDYDDLDAAGGIVLVDRGECSFTEKQQAASDRGAIAVIIVNTEDTLIDGSLGSGPEARVPTVLTTRGEGERLRDAKDEDVTLLVDAQTSIQHSRSVVAQTRTGSATDVIVAGAHLDSVDEGPGINDNASGVAALLETALLLGPDPDSTHAVRFAFWGAEENGLVGSTDYVDGLSESERLDIALYLNFDMIASENAGYFVLDGEGNADEDAEPGPEGSAGIEQLFRAYFDSAGVEAEGSVLDGRSDYAPFMATGIPVGGIFTGADEVMTEAQAEAWGGVAGRRFDRNYHTDADTLENSNREALTLTAPAVAYAVAFYSQEIDGAYGVPARDDRELLRQPVS</sequence>
<feature type="signal peptide" evidence="1">
    <location>
        <begin position="1"/>
        <end position="21"/>
    </location>
</feature>
<dbReference type="Proteomes" id="UP000009235">
    <property type="component" value="Chromosome"/>
</dbReference>
<dbReference type="SUPFAM" id="SSF52025">
    <property type="entry name" value="PA domain"/>
    <property type="match status" value="1"/>
</dbReference>
<dbReference type="eggNOG" id="COG2234">
    <property type="taxonomic scope" value="Bacteria"/>
</dbReference>
<dbReference type="Gene3D" id="3.50.30.30">
    <property type="match status" value="1"/>
</dbReference>
<dbReference type="InterPro" id="IPR007484">
    <property type="entry name" value="Peptidase_M28"/>
</dbReference>
<evidence type="ECO:0000313" key="4">
    <source>
        <dbReference type="EMBL" id="AEF38999.1"/>
    </source>
</evidence>
<dbReference type="RefSeq" id="WP_013805348.1">
    <property type="nucleotide sequence ID" value="NC_015564.1"/>
</dbReference>
<dbReference type="EMBL" id="CP002786">
    <property type="protein sequence ID" value="AEF38999.1"/>
    <property type="molecule type" value="Genomic_DNA"/>
</dbReference>
<dbReference type="CDD" id="cd04816">
    <property type="entry name" value="PA_SaNapH_like"/>
    <property type="match status" value="1"/>
</dbReference>
<dbReference type="STRING" id="443218.AS9A_0544"/>